<organism evidence="1">
    <name type="scientific">bioreactor metagenome</name>
    <dbReference type="NCBI Taxonomy" id="1076179"/>
    <lineage>
        <taxon>unclassified sequences</taxon>
        <taxon>metagenomes</taxon>
        <taxon>ecological metagenomes</taxon>
    </lineage>
</organism>
<gene>
    <name evidence="1" type="ORF">SDC9_144326</name>
</gene>
<comment type="caution">
    <text evidence="1">The sequence shown here is derived from an EMBL/GenBank/DDBJ whole genome shotgun (WGS) entry which is preliminary data.</text>
</comment>
<sequence length="77" mass="8954">MGFFNAGKHINIFYYCLILSLQKLREIAWRAAHIMTMHPIAAEFYIQKAQQVFCHHPKIEVPVFDGQGFIVSPDYVI</sequence>
<dbReference type="EMBL" id="VSSQ01043463">
    <property type="protein sequence ID" value="MPM97153.1"/>
    <property type="molecule type" value="Genomic_DNA"/>
</dbReference>
<protein>
    <submittedName>
        <fullName evidence="1">Uncharacterized protein</fullName>
    </submittedName>
</protein>
<reference evidence="1" key="1">
    <citation type="submission" date="2019-08" db="EMBL/GenBank/DDBJ databases">
        <authorList>
            <person name="Kucharzyk K."/>
            <person name="Murdoch R.W."/>
            <person name="Higgins S."/>
            <person name="Loffler F."/>
        </authorList>
    </citation>
    <scope>NUCLEOTIDE SEQUENCE</scope>
</reference>
<accession>A0A645E8M5</accession>
<dbReference type="AlphaFoldDB" id="A0A645E8M5"/>
<proteinExistence type="predicted"/>
<name>A0A645E8M5_9ZZZZ</name>
<evidence type="ECO:0000313" key="1">
    <source>
        <dbReference type="EMBL" id="MPM97153.1"/>
    </source>
</evidence>